<organism evidence="1 2">
    <name type="scientific">Punctularia strigosozonata (strain HHB-11173)</name>
    <name type="common">White-rot fungus</name>
    <dbReference type="NCBI Taxonomy" id="741275"/>
    <lineage>
        <taxon>Eukaryota</taxon>
        <taxon>Fungi</taxon>
        <taxon>Dikarya</taxon>
        <taxon>Basidiomycota</taxon>
        <taxon>Agaricomycotina</taxon>
        <taxon>Agaricomycetes</taxon>
        <taxon>Corticiales</taxon>
        <taxon>Punctulariaceae</taxon>
        <taxon>Punctularia</taxon>
    </lineage>
</organism>
<dbReference type="eggNOG" id="ENOG502SUT4">
    <property type="taxonomic scope" value="Eukaryota"/>
</dbReference>
<keyword evidence="2" id="KW-1185">Reference proteome</keyword>
<dbReference type="KEGG" id="psq:PUNSTDRAFT_137949"/>
<dbReference type="OrthoDB" id="2793736at2759"/>
<accession>R7S5I3</accession>
<name>R7S5I3_PUNST</name>
<proteinExistence type="predicted"/>
<sequence length="123" mass="13720">MSGVLDQNEEVIDVAYRLSSLSYFLEAVRSLSRLLQSAPPNLPARQKKVITLVEVARRTLLRAGVVLHTFAACPPHLEGHKRAYLELLTHLNAIKPTVTPDALRGKFLQAISSWLTLISHLTR</sequence>
<gene>
    <name evidence="1" type="ORF">PUNSTDRAFT_137949</name>
</gene>
<reference evidence="2" key="1">
    <citation type="journal article" date="2012" name="Science">
        <title>The Paleozoic origin of enzymatic lignin decomposition reconstructed from 31 fungal genomes.</title>
        <authorList>
            <person name="Floudas D."/>
            <person name="Binder M."/>
            <person name="Riley R."/>
            <person name="Barry K."/>
            <person name="Blanchette R.A."/>
            <person name="Henrissat B."/>
            <person name="Martinez A.T."/>
            <person name="Otillar R."/>
            <person name="Spatafora J.W."/>
            <person name="Yadav J.S."/>
            <person name="Aerts A."/>
            <person name="Benoit I."/>
            <person name="Boyd A."/>
            <person name="Carlson A."/>
            <person name="Copeland A."/>
            <person name="Coutinho P.M."/>
            <person name="de Vries R.P."/>
            <person name="Ferreira P."/>
            <person name="Findley K."/>
            <person name="Foster B."/>
            <person name="Gaskell J."/>
            <person name="Glotzer D."/>
            <person name="Gorecki P."/>
            <person name="Heitman J."/>
            <person name="Hesse C."/>
            <person name="Hori C."/>
            <person name="Igarashi K."/>
            <person name="Jurgens J.A."/>
            <person name="Kallen N."/>
            <person name="Kersten P."/>
            <person name="Kohler A."/>
            <person name="Kuees U."/>
            <person name="Kumar T.K.A."/>
            <person name="Kuo A."/>
            <person name="LaButti K."/>
            <person name="Larrondo L.F."/>
            <person name="Lindquist E."/>
            <person name="Ling A."/>
            <person name="Lombard V."/>
            <person name="Lucas S."/>
            <person name="Lundell T."/>
            <person name="Martin R."/>
            <person name="McLaughlin D.J."/>
            <person name="Morgenstern I."/>
            <person name="Morin E."/>
            <person name="Murat C."/>
            <person name="Nagy L.G."/>
            <person name="Nolan M."/>
            <person name="Ohm R.A."/>
            <person name="Patyshakuliyeva A."/>
            <person name="Rokas A."/>
            <person name="Ruiz-Duenas F.J."/>
            <person name="Sabat G."/>
            <person name="Salamov A."/>
            <person name="Samejima M."/>
            <person name="Schmutz J."/>
            <person name="Slot J.C."/>
            <person name="St John F."/>
            <person name="Stenlid J."/>
            <person name="Sun H."/>
            <person name="Sun S."/>
            <person name="Syed K."/>
            <person name="Tsang A."/>
            <person name="Wiebenga A."/>
            <person name="Young D."/>
            <person name="Pisabarro A."/>
            <person name="Eastwood D.C."/>
            <person name="Martin F."/>
            <person name="Cullen D."/>
            <person name="Grigoriev I.V."/>
            <person name="Hibbett D.S."/>
        </authorList>
    </citation>
    <scope>NUCLEOTIDE SEQUENCE [LARGE SCALE GENOMIC DNA]</scope>
    <source>
        <strain evidence="2">HHB-11173 SS5</strain>
    </source>
</reference>
<dbReference type="EMBL" id="JH687551">
    <property type="protein sequence ID" value="EIN05264.1"/>
    <property type="molecule type" value="Genomic_DNA"/>
</dbReference>
<protein>
    <submittedName>
        <fullName evidence="1">Uncharacterized protein</fullName>
    </submittedName>
</protein>
<dbReference type="AlphaFoldDB" id="R7S5I3"/>
<dbReference type="RefSeq" id="XP_007387667.1">
    <property type="nucleotide sequence ID" value="XM_007387605.1"/>
</dbReference>
<dbReference type="GeneID" id="18879956"/>
<dbReference type="Proteomes" id="UP000054196">
    <property type="component" value="Unassembled WGS sequence"/>
</dbReference>
<evidence type="ECO:0000313" key="1">
    <source>
        <dbReference type="EMBL" id="EIN05264.1"/>
    </source>
</evidence>
<dbReference type="HOGENOM" id="CLU_2016391_0_0_1"/>
<evidence type="ECO:0000313" key="2">
    <source>
        <dbReference type="Proteomes" id="UP000054196"/>
    </source>
</evidence>